<dbReference type="EMBL" id="LIBO01000004">
    <property type="protein sequence ID" value="KRO63173.1"/>
    <property type="molecule type" value="Genomic_DNA"/>
</dbReference>
<evidence type="ECO:0000259" key="1">
    <source>
        <dbReference type="PROSITE" id="PS50972"/>
    </source>
</evidence>
<sequence length="296" mass="32862">MLSLESLTQLAQKHAEALPAQVAEFEIRGHRFHSASRPHLMGVINLSPDSWYRESVILNTDAALVRARRLRAEGADLVDLGAESSLHHAARVDPAQQIATLLPILKPLAQEGSLISIETYQPVVARRCLEAGAAVLNLTGTRPHDDLYKAVADHKAGIILCYVQGEHVRAVGDFVHSPDHATALLDYFRREIDRAVHAGVHAIWIDPGLGFYYKNLQDSTARIRYQAETFLHSFRLRTLGWPVCQALPHAFEFFQDEVRSAESLFAVLALLGKTDLLRTHEIPKVRAVARTLGILA</sequence>
<accession>A0A0R2RKP1</accession>
<dbReference type="InterPro" id="IPR045031">
    <property type="entry name" value="DHP_synth-like"/>
</dbReference>
<dbReference type="InterPro" id="IPR000489">
    <property type="entry name" value="Pterin-binding_dom"/>
</dbReference>
<name>A0A0R2RKP1_9BACT</name>
<dbReference type="Pfam" id="PF00809">
    <property type="entry name" value="Pterin_bind"/>
    <property type="match status" value="1"/>
</dbReference>
<proteinExistence type="predicted"/>
<evidence type="ECO:0000313" key="2">
    <source>
        <dbReference type="EMBL" id="KRO63173.1"/>
    </source>
</evidence>
<dbReference type="InterPro" id="IPR011005">
    <property type="entry name" value="Dihydropteroate_synth-like_sf"/>
</dbReference>
<dbReference type="Proteomes" id="UP000051269">
    <property type="component" value="Unassembled WGS sequence"/>
</dbReference>
<dbReference type="AlphaFoldDB" id="A0A0R2RKP1"/>
<protein>
    <submittedName>
        <fullName evidence="2">Dihydropteroate synthase</fullName>
    </submittedName>
</protein>
<reference evidence="2 3" key="1">
    <citation type="submission" date="2015-10" db="EMBL/GenBank/DDBJ databases">
        <title>Metagenome-Assembled Genomes uncover a global brackish microbiome.</title>
        <authorList>
            <person name="Hugerth L.W."/>
            <person name="Larsson J."/>
            <person name="Alneberg J."/>
            <person name="Lindh M.V."/>
            <person name="Legrand C."/>
            <person name="Pinhassi J."/>
            <person name="Andersson A.F."/>
        </authorList>
    </citation>
    <scope>NUCLEOTIDE SEQUENCE [LARGE SCALE GENOMIC DNA]</scope>
    <source>
        <strain evidence="2">BACL18 MAG-120507-bin52</strain>
    </source>
</reference>
<dbReference type="GO" id="GO:0005829">
    <property type="term" value="C:cytosol"/>
    <property type="evidence" value="ECO:0007669"/>
    <property type="project" value="TreeGrafter"/>
</dbReference>
<dbReference type="Gene3D" id="3.20.20.20">
    <property type="entry name" value="Dihydropteroate synthase-like"/>
    <property type="match status" value="1"/>
</dbReference>
<feature type="domain" description="Pterin-binding" evidence="1">
    <location>
        <begin position="38"/>
        <end position="290"/>
    </location>
</feature>
<dbReference type="SUPFAM" id="SSF51717">
    <property type="entry name" value="Dihydropteroate synthetase-like"/>
    <property type="match status" value="1"/>
</dbReference>
<gene>
    <name evidence="2" type="ORF">ABR82_07450</name>
</gene>
<comment type="caution">
    <text evidence="2">The sequence shown here is derived from an EMBL/GenBank/DDBJ whole genome shotgun (WGS) entry which is preliminary data.</text>
</comment>
<dbReference type="PROSITE" id="PS50972">
    <property type="entry name" value="PTERIN_BINDING"/>
    <property type="match status" value="1"/>
</dbReference>
<evidence type="ECO:0000313" key="3">
    <source>
        <dbReference type="Proteomes" id="UP000051269"/>
    </source>
</evidence>
<dbReference type="GO" id="GO:0004156">
    <property type="term" value="F:dihydropteroate synthase activity"/>
    <property type="evidence" value="ECO:0007669"/>
    <property type="project" value="TreeGrafter"/>
</dbReference>
<dbReference type="PANTHER" id="PTHR20941:SF1">
    <property type="entry name" value="FOLIC ACID SYNTHESIS PROTEIN FOL1"/>
    <property type="match status" value="1"/>
</dbReference>
<dbReference type="PANTHER" id="PTHR20941">
    <property type="entry name" value="FOLATE SYNTHESIS PROTEINS"/>
    <property type="match status" value="1"/>
</dbReference>
<dbReference type="GO" id="GO:0046654">
    <property type="term" value="P:tetrahydrofolate biosynthetic process"/>
    <property type="evidence" value="ECO:0007669"/>
    <property type="project" value="TreeGrafter"/>
</dbReference>
<organism evidence="2 3">
    <name type="scientific">Verrucomicrobia subdivision 6 bacterium BACL9 MAG-120507-bin52</name>
    <dbReference type="NCBI Taxonomy" id="1655590"/>
    <lineage>
        <taxon>Bacteria</taxon>
        <taxon>Pseudomonadati</taxon>
        <taxon>Verrucomicrobiota</taxon>
        <taxon>Verrucomicrobiia</taxon>
        <taxon>Verrucomicrobiales</taxon>
        <taxon>Verrucomicrobia subdivision 6</taxon>
    </lineage>
</organism>